<keyword evidence="1" id="KW-1133">Transmembrane helix</keyword>
<evidence type="ECO:0000313" key="3">
    <source>
        <dbReference type="RefSeq" id="XP_022735647.1"/>
    </source>
</evidence>
<feature type="transmembrane region" description="Helical" evidence="1">
    <location>
        <begin position="53"/>
        <end position="75"/>
    </location>
</feature>
<reference evidence="3" key="1">
    <citation type="submission" date="2025-08" db="UniProtKB">
        <authorList>
            <consortium name="RefSeq"/>
        </authorList>
    </citation>
    <scope>IDENTIFICATION</scope>
    <source>
        <tissue evidence="3">Fruit stalk</tissue>
    </source>
</reference>
<evidence type="ECO:0000313" key="2">
    <source>
        <dbReference type="Proteomes" id="UP000515121"/>
    </source>
</evidence>
<protein>
    <submittedName>
        <fullName evidence="3">Uncharacterized protein LOC111289034</fullName>
    </submittedName>
</protein>
<keyword evidence="2" id="KW-1185">Reference proteome</keyword>
<keyword evidence="1" id="KW-0472">Membrane</keyword>
<dbReference type="GeneID" id="111289034"/>
<dbReference type="Proteomes" id="UP000515121">
    <property type="component" value="Unplaced"/>
</dbReference>
<accession>A0A6P5Y5D4</accession>
<evidence type="ECO:0000256" key="1">
    <source>
        <dbReference type="SAM" id="Phobius"/>
    </source>
</evidence>
<organism evidence="2 3">
    <name type="scientific">Durio zibethinus</name>
    <name type="common">Durian</name>
    <dbReference type="NCBI Taxonomy" id="66656"/>
    <lineage>
        <taxon>Eukaryota</taxon>
        <taxon>Viridiplantae</taxon>
        <taxon>Streptophyta</taxon>
        <taxon>Embryophyta</taxon>
        <taxon>Tracheophyta</taxon>
        <taxon>Spermatophyta</taxon>
        <taxon>Magnoliopsida</taxon>
        <taxon>eudicotyledons</taxon>
        <taxon>Gunneridae</taxon>
        <taxon>Pentapetalae</taxon>
        <taxon>rosids</taxon>
        <taxon>malvids</taxon>
        <taxon>Malvales</taxon>
        <taxon>Malvaceae</taxon>
        <taxon>Helicteroideae</taxon>
        <taxon>Durio</taxon>
    </lineage>
</organism>
<sequence>MKRYSFPGTKLWKKPCCVVNTTRQHQCIQTTTTAQKHSTNMASSVSHNTFSMIPFFVAFLVFASSLGPVLSLPLLSDSDHRQMANHTFKPAKGIQKLRRINAYLKRINKPAVKTIQASSFSIFPLKISASLF</sequence>
<proteinExistence type="predicted"/>
<keyword evidence="1" id="KW-0812">Transmembrane</keyword>
<dbReference type="OrthoDB" id="10561601at2759"/>
<gene>
    <name evidence="3" type="primary">LOC111289034</name>
</gene>
<dbReference type="KEGG" id="dzi:111289034"/>
<dbReference type="RefSeq" id="XP_022735647.1">
    <property type="nucleotide sequence ID" value="XM_022879912.1"/>
</dbReference>
<dbReference type="AlphaFoldDB" id="A0A6P5Y5D4"/>
<name>A0A6P5Y5D4_DURZI</name>